<feature type="signal peptide" evidence="1">
    <location>
        <begin position="1"/>
        <end position="24"/>
    </location>
</feature>
<dbReference type="OrthoDB" id="2240906at2759"/>
<keyword evidence="1" id="KW-0732">Signal</keyword>
<dbReference type="AlphaFoldDB" id="A0A8H7EPV3"/>
<comment type="caution">
    <text evidence="2">The sequence shown here is derived from an EMBL/GenBank/DDBJ whole genome shotgun (WGS) entry which is preliminary data.</text>
</comment>
<gene>
    <name evidence="2" type="ORF">EC973_000700</name>
</gene>
<accession>A0A8H7EPV3</accession>
<evidence type="ECO:0000256" key="1">
    <source>
        <dbReference type="SAM" id="SignalP"/>
    </source>
</evidence>
<organism evidence="2 3">
    <name type="scientific">Apophysomyces ossiformis</name>
    <dbReference type="NCBI Taxonomy" id="679940"/>
    <lineage>
        <taxon>Eukaryota</taxon>
        <taxon>Fungi</taxon>
        <taxon>Fungi incertae sedis</taxon>
        <taxon>Mucoromycota</taxon>
        <taxon>Mucoromycotina</taxon>
        <taxon>Mucoromycetes</taxon>
        <taxon>Mucorales</taxon>
        <taxon>Mucorineae</taxon>
        <taxon>Mucoraceae</taxon>
        <taxon>Apophysomyces</taxon>
    </lineage>
</organism>
<feature type="chain" id="PRO_5034487460" description="Phosphatidylglycerol/phosphatidylinositol transfer protein" evidence="1">
    <location>
        <begin position="25"/>
        <end position="160"/>
    </location>
</feature>
<name>A0A8H7EPV3_9FUNG</name>
<protein>
    <recommendedName>
        <fullName evidence="4">Phosphatidylglycerol/phosphatidylinositol transfer protein</fullName>
    </recommendedName>
</protein>
<evidence type="ECO:0008006" key="4">
    <source>
        <dbReference type="Google" id="ProtNLM"/>
    </source>
</evidence>
<dbReference type="Proteomes" id="UP000605846">
    <property type="component" value="Unassembled WGS sequence"/>
</dbReference>
<evidence type="ECO:0000313" key="3">
    <source>
        <dbReference type="Proteomes" id="UP000605846"/>
    </source>
</evidence>
<dbReference type="EMBL" id="JABAYA010000110">
    <property type="protein sequence ID" value="KAF7724815.1"/>
    <property type="molecule type" value="Genomic_DNA"/>
</dbReference>
<sequence>MANFAKSLLILAIALLAFLQTAYADIYSQLSFIKIVSPNRDQDVRAGEPLQVKYIMQPLNYNDGINVNKKLADGVSAGRALKMDINFHARTGTQKQQQLAIIHKECPVAAKEKTFVTYTKQWIIPKDTKPGSYAVDFVEEVQFRRGRITATETVPVNVVA</sequence>
<evidence type="ECO:0000313" key="2">
    <source>
        <dbReference type="EMBL" id="KAF7724815.1"/>
    </source>
</evidence>
<keyword evidence="3" id="KW-1185">Reference proteome</keyword>
<proteinExistence type="predicted"/>
<reference evidence="2" key="1">
    <citation type="submission" date="2020-01" db="EMBL/GenBank/DDBJ databases">
        <title>Genome Sequencing of Three Apophysomyces-Like Fungal Strains Confirms a Novel Fungal Genus in the Mucoromycota with divergent Burkholderia-like Endosymbiotic Bacteria.</title>
        <authorList>
            <person name="Stajich J.E."/>
            <person name="Macias A.M."/>
            <person name="Carter-House D."/>
            <person name="Lovett B."/>
            <person name="Kasson L.R."/>
            <person name="Berry K."/>
            <person name="Grigoriev I."/>
            <person name="Chang Y."/>
            <person name="Spatafora J."/>
            <person name="Kasson M.T."/>
        </authorList>
    </citation>
    <scope>NUCLEOTIDE SEQUENCE</scope>
    <source>
        <strain evidence="2">NRRL A-21654</strain>
    </source>
</reference>